<dbReference type="RefSeq" id="WP_377287415.1">
    <property type="nucleotide sequence ID" value="NZ_JBHSBM010000016.1"/>
</dbReference>
<sequence length="95" mass="10329">MAGSPKSGGNLVVAAWSEGNRAYFDWHRTDRAFDTFIVLQTSAAGGDQVDFRGGFRGRAYTVMRTNGGYRWNVKGRDSGVSASSCQRTWTVSVTG</sequence>
<gene>
    <name evidence="1" type="ORF">ACFOWE_12375</name>
</gene>
<comment type="caution">
    <text evidence="1">The sequence shown here is derived from an EMBL/GenBank/DDBJ whole genome shotgun (WGS) entry which is preliminary data.</text>
</comment>
<evidence type="ECO:0000313" key="2">
    <source>
        <dbReference type="Proteomes" id="UP001595850"/>
    </source>
</evidence>
<organism evidence="1 2">
    <name type="scientific">Planomonospora corallina</name>
    <dbReference type="NCBI Taxonomy" id="1806052"/>
    <lineage>
        <taxon>Bacteria</taxon>
        <taxon>Bacillati</taxon>
        <taxon>Actinomycetota</taxon>
        <taxon>Actinomycetes</taxon>
        <taxon>Streptosporangiales</taxon>
        <taxon>Streptosporangiaceae</taxon>
        <taxon>Planomonospora</taxon>
    </lineage>
</organism>
<dbReference type="Proteomes" id="UP001595850">
    <property type="component" value="Unassembled WGS sequence"/>
</dbReference>
<protein>
    <submittedName>
        <fullName evidence="1">Uncharacterized protein</fullName>
    </submittedName>
</protein>
<keyword evidence="2" id="KW-1185">Reference proteome</keyword>
<proteinExistence type="predicted"/>
<accession>A0ABV8I9G8</accession>
<evidence type="ECO:0000313" key="1">
    <source>
        <dbReference type="EMBL" id="MFC4059098.1"/>
    </source>
</evidence>
<name>A0ABV8I9G8_9ACTN</name>
<reference evidence="2" key="1">
    <citation type="journal article" date="2019" name="Int. J. Syst. Evol. Microbiol.">
        <title>The Global Catalogue of Microorganisms (GCM) 10K type strain sequencing project: providing services to taxonomists for standard genome sequencing and annotation.</title>
        <authorList>
            <consortium name="The Broad Institute Genomics Platform"/>
            <consortium name="The Broad Institute Genome Sequencing Center for Infectious Disease"/>
            <person name="Wu L."/>
            <person name="Ma J."/>
        </authorList>
    </citation>
    <scope>NUCLEOTIDE SEQUENCE [LARGE SCALE GENOMIC DNA]</scope>
    <source>
        <strain evidence="2">TBRC 4489</strain>
    </source>
</reference>
<dbReference type="EMBL" id="JBHSBM010000016">
    <property type="protein sequence ID" value="MFC4059098.1"/>
    <property type="molecule type" value="Genomic_DNA"/>
</dbReference>